<evidence type="ECO:0000256" key="1">
    <source>
        <dbReference type="ARBA" id="ARBA00004173"/>
    </source>
</evidence>
<comment type="subcellular location">
    <subcellularLocation>
        <location evidence="1">Mitochondrion</location>
    </subcellularLocation>
</comment>
<evidence type="ECO:0000256" key="11">
    <source>
        <dbReference type="ARBA" id="ARBA00038963"/>
    </source>
</evidence>
<proteinExistence type="inferred from homology"/>
<dbReference type="PANTHER" id="PTHR43981:SF2">
    <property type="entry name" value="ENOYL-[ACYL-CARRIER-PROTEIN] REDUCTASE, MITOCHONDRIAL"/>
    <property type="match status" value="1"/>
</dbReference>
<keyword evidence="17" id="KW-1185">Reference proteome</keyword>
<keyword evidence="7" id="KW-0560">Oxidoreductase</keyword>
<dbReference type="InterPro" id="IPR013149">
    <property type="entry name" value="ADH-like_C"/>
</dbReference>
<dbReference type="FunFam" id="3.40.50.720:FF:000112">
    <property type="entry name" value="Enoyl-[acyl-carrier-protein] reductase 1, mitochondrial"/>
    <property type="match status" value="1"/>
</dbReference>
<dbReference type="GO" id="GO:0006633">
    <property type="term" value="P:fatty acid biosynthetic process"/>
    <property type="evidence" value="ECO:0007669"/>
    <property type="project" value="UniProtKB-KW"/>
</dbReference>
<dbReference type="Pfam" id="PF08240">
    <property type="entry name" value="ADH_N"/>
    <property type="match status" value="2"/>
</dbReference>
<keyword evidence="8" id="KW-0443">Lipid metabolism</keyword>
<evidence type="ECO:0000256" key="4">
    <source>
        <dbReference type="ARBA" id="ARBA00022832"/>
    </source>
</evidence>
<keyword evidence="4" id="KW-0276">Fatty acid metabolism</keyword>
<dbReference type="EC" id="1.3.1.104" evidence="11"/>
<evidence type="ECO:0000313" key="17">
    <source>
        <dbReference type="Proteomes" id="UP000653454"/>
    </source>
</evidence>
<dbReference type="Gene3D" id="3.40.50.720">
    <property type="entry name" value="NAD(P)-binding Rossmann-like Domain"/>
    <property type="match status" value="2"/>
</dbReference>
<dbReference type="InterPro" id="IPR020843">
    <property type="entry name" value="ER"/>
</dbReference>
<dbReference type="SUPFAM" id="SSF50129">
    <property type="entry name" value="GroES-like"/>
    <property type="match status" value="2"/>
</dbReference>
<evidence type="ECO:0000256" key="8">
    <source>
        <dbReference type="ARBA" id="ARBA00023098"/>
    </source>
</evidence>
<organism evidence="16 17">
    <name type="scientific">Plutella xylostella</name>
    <name type="common">Diamondback moth</name>
    <name type="synonym">Plutella maculipennis</name>
    <dbReference type="NCBI Taxonomy" id="51655"/>
    <lineage>
        <taxon>Eukaryota</taxon>
        <taxon>Metazoa</taxon>
        <taxon>Ecdysozoa</taxon>
        <taxon>Arthropoda</taxon>
        <taxon>Hexapoda</taxon>
        <taxon>Insecta</taxon>
        <taxon>Pterygota</taxon>
        <taxon>Neoptera</taxon>
        <taxon>Endopterygota</taxon>
        <taxon>Lepidoptera</taxon>
        <taxon>Glossata</taxon>
        <taxon>Ditrysia</taxon>
        <taxon>Yponomeutoidea</taxon>
        <taxon>Plutellidae</taxon>
        <taxon>Plutella</taxon>
    </lineage>
</organism>
<dbReference type="InterPro" id="IPR036291">
    <property type="entry name" value="NAD(P)-bd_dom_sf"/>
</dbReference>
<keyword evidence="5" id="KW-0521">NADP</keyword>
<dbReference type="SUPFAM" id="SSF51735">
    <property type="entry name" value="NAD(P)-binding Rossmann-fold domains"/>
    <property type="match status" value="2"/>
</dbReference>
<evidence type="ECO:0000256" key="3">
    <source>
        <dbReference type="ARBA" id="ARBA00022516"/>
    </source>
</evidence>
<evidence type="ECO:0000313" key="16">
    <source>
        <dbReference type="EMBL" id="CAG9111760.1"/>
    </source>
</evidence>
<keyword evidence="10" id="KW-0275">Fatty acid biosynthesis</keyword>
<evidence type="ECO:0000256" key="2">
    <source>
        <dbReference type="ARBA" id="ARBA00010371"/>
    </source>
</evidence>
<dbReference type="Gene3D" id="3.90.180.10">
    <property type="entry name" value="Medium-chain alcohol dehydrogenases, catalytic domain"/>
    <property type="match status" value="2"/>
</dbReference>
<comment type="caution">
    <text evidence="16">The sequence shown here is derived from an EMBL/GenBank/DDBJ whole genome shotgun (WGS) entry which is preliminary data.</text>
</comment>
<dbReference type="GO" id="GO:0005739">
    <property type="term" value="C:mitochondrion"/>
    <property type="evidence" value="ECO:0007669"/>
    <property type="project" value="UniProtKB-SubCell"/>
</dbReference>
<accession>A0A8S4E9E5</accession>
<name>A0A8S4E9E5_PLUXY</name>
<comment type="similarity">
    <text evidence="2">Belongs to the zinc-containing alcohol dehydrogenase family. Quinone oxidoreductase subfamily.</text>
</comment>
<protein>
    <recommendedName>
        <fullName evidence="12">Enoyl-[acyl-carrier-protein] reductase, mitochondrial</fullName>
        <ecNumber evidence="11">1.3.1.104</ecNumber>
    </recommendedName>
    <alternativeName>
        <fullName evidence="13">2-enoyl thioester reductase</fullName>
    </alternativeName>
</protein>
<comment type="catalytic activity">
    <reaction evidence="14">
        <text>a 2,3-saturated acyl-[ACP] + NADP(+) = a (2E)-enoyl-[ACP] + NADPH + H(+)</text>
        <dbReference type="Rhea" id="RHEA:22564"/>
        <dbReference type="Rhea" id="RHEA-COMP:9925"/>
        <dbReference type="Rhea" id="RHEA-COMP:9926"/>
        <dbReference type="ChEBI" id="CHEBI:15378"/>
        <dbReference type="ChEBI" id="CHEBI:57783"/>
        <dbReference type="ChEBI" id="CHEBI:58349"/>
        <dbReference type="ChEBI" id="CHEBI:78784"/>
        <dbReference type="ChEBI" id="CHEBI:78785"/>
        <dbReference type="EC" id="1.3.1.104"/>
    </reaction>
</comment>
<dbReference type="InterPro" id="IPR011032">
    <property type="entry name" value="GroES-like_sf"/>
</dbReference>
<gene>
    <name evidence="16" type="ORF">PLXY2_LOCUS4669</name>
</gene>
<dbReference type="Pfam" id="PF00107">
    <property type="entry name" value="ADH_zinc_N"/>
    <property type="match status" value="1"/>
</dbReference>
<dbReference type="SMART" id="SM00829">
    <property type="entry name" value="PKS_ER"/>
    <property type="match status" value="1"/>
</dbReference>
<evidence type="ECO:0000256" key="12">
    <source>
        <dbReference type="ARBA" id="ARBA00041058"/>
    </source>
</evidence>
<dbReference type="PANTHER" id="PTHR43981">
    <property type="entry name" value="ENOYL-[ACYL-CARRIER-PROTEIN] REDUCTASE, MITOCHONDRIAL"/>
    <property type="match status" value="1"/>
</dbReference>
<keyword evidence="3" id="KW-0444">Lipid biosynthesis</keyword>
<dbReference type="AlphaFoldDB" id="A0A8S4E9E5"/>
<evidence type="ECO:0000256" key="13">
    <source>
        <dbReference type="ARBA" id="ARBA00042123"/>
    </source>
</evidence>
<dbReference type="EMBL" id="CAJHNJ030000013">
    <property type="protein sequence ID" value="CAG9111760.1"/>
    <property type="molecule type" value="Genomic_DNA"/>
</dbReference>
<keyword evidence="6" id="KW-0809">Transit peptide</keyword>
<evidence type="ECO:0000256" key="9">
    <source>
        <dbReference type="ARBA" id="ARBA00023128"/>
    </source>
</evidence>
<dbReference type="InterPro" id="IPR013154">
    <property type="entry name" value="ADH-like_N"/>
</dbReference>
<feature type="domain" description="Enoyl reductase (ER)" evidence="15">
    <location>
        <begin position="38"/>
        <end position="358"/>
    </location>
</feature>
<reference evidence="16" key="1">
    <citation type="submission" date="2020-11" db="EMBL/GenBank/DDBJ databases">
        <authorList>
            <person name="Whiteford S."/>
        </authorList>
    </citation>
    <scope>NUCLEOTIDE SEQUENCE</scope>
</reference>
<dbReference type="GO" id="GO:0141148">
    <property type="term" value="F:enoyl-[acyl-carrier-protein] reductase (NADPH) activity"/>
    <property type="evidence" value="ECO:0007669"/>
    <property type="project" value="UniProtKB-EC"/>
</dbReference>
<evidence type="ECO:0000256" key="5">
    <source>
        <dbReference type="ARBA" id="ARBA00022857"/>
    </source>
</evidence>
<dbReference type="Proteomes" id="UP000653454">
    <property type="component" value="Unassembled WGS sequence"/>
</dbReference>
<evidence type="ECO:0000256" key="7">
    <source>
        <dbReference type="ARBA" id="ARBA00023002"/>
    </source>
</evidence>
<evidence type="ECO:0000256" key="10">
    <source>
        <dbReference type="ARBA" id="ARBA00023160"/>
    </source>
</evidence>
<evidence type="ECO:0000256" key="14">
    <source>
        <dbReference type="ARBA" id="ARBA00048843"/>
    </source>
</evidence>
<dbReference type="CDD" id="cd08290">
    <property type="entry name" value="ETR"/>
    <property type="match status" value="1"/>
</dbReference>
<dbReference type="InterPro" id="IPR051034">
    <property type="entry name" value="Mito_Enoyl-ACP_Reductase"/>
</dbReference>
<evidence type="ECO:0000259" key="15">
    <source>
        <dbReference type="SMART" id="SM00829"/>
    </source>
</evidence>
<sequence>MALLPLRRLFTNNLKKYGALTPLRNLTSKQLVYSEFGEPLNVVKFKEVEIPKLGPQDVLVRMLAAPINPADINTIQGKYPVKVNLPSIGGNEGVGIVEETGNDVQGISPGNKVIVIKPVQGTWRNLGTFHKDVLHVVPDELGDVEAATLSVNPCTAYRMLTDFVPVRESGLVVIQNGGNSACGQAVTQLCKAWGIQNVSIVRDRPEIAQLKEYLQCMGATYVLTEEELRKTTIFRNKEIDRPSLALNCVGGKSSLEVLRQLQHSGKMVTYGGMSRDPVSIPTASFIFKNLSFHGYWMTAWNEKAKPEEKKQMLSELISLMCENKLKGPLHTKVKFEEYEEAIVNTLAPKGFLGSKYILDFSRSPLLPTLPSIPGDEGVGEVVEVGSLVNRVEPGERVVIVSRNLGTWRHYGVFSETHLYVISPNLPLAEASMLAIAPRTAYRMLKDYRHLEPRQSVIQTGANSAVGQCVIQLCKLWGINTFNIVASHVGYDEVKKYLLKLGATEVYTLEEAEELTSFDTSISRPVLGLNCLGGRYEDVMLRLMEKCGSLVYYGSAYCAPFSKQFLRNDLSFHRFHIAEYDAIACKIDQGIMMNYLISMMVIGKIVAPLYKSLELNKYTHAFRNSKDCEAFSTTNYVFDLTMPA</sequence>
<evidence type="ECO:0000256" key="6">
    <source>
        <dbReference type="ARBA" id="ARBA00022946"/>
    </source>
</evidence>
<keyword evidence="9" id="KW-0496">Mitochondrion</keyword>